<evidence type="ECO:0000256" key="1">
    <source>
        <dbReference type="SAM" id="Phobius"/>
    </source>
</evidence>
<dbReference type="PANTHER" id="PTHR37019:SF1">
    <property type="entry name" value="EXPERA DOMAIN-CONTAINING PROTEIN"/>
    <property type="match status" value="1"/>
</dbReference>
<proteinExistence type="predicted"/>
<dbReference type="InterPro" id="IPR056121">
    <property type="entry name" value="DUF7704"/>
</dbReference>
<dbReference type="OrthoDB" id="3587182at2759"/>
<feature type="transmembrane region" description="Helical" evidence="1">
    <location>
        <begin position="60"/>
        <end position="82"/>
    </location>
</feature>
<accession>A0A9P7YP86</accession>
<dbReference type="Pfam" id="PF24803">
    <property type="entry name" value="DUF7704"/>
    <property type="match status" value="1"/>
</dbReference>
<feature type="transmembrane region" description="Helical" evidence="1">
    <location>
        <begin position="133"/>
        <end position="153"/>
    </location>
</feature>
<evidence type="ECO:0000313" key="3">
    <source>
        <dbReference type="EMBL" id="KAG9237205.1"/>
    </source>
</evidence>
<feature type="transmembrane region" description="Helical" evidence="1">
    <location>
        <begin position="94"/>
        <end position="113"/>
    </location>
</feature>
<dbReference type="Proteomes" id="UP000824998">
    <property type="component" value="Unassembled WGS sequence"/>
</dbReference>
<comment type="caution">
    <text evidence="3">The sequence shown here is derived from an EMBL/GenBank/DDBJ whole genome shotgun (WGS) entry which is preliminary data.</text>
</comment>
<dbReference type="PANTHER" id="PTHR37019">
    <property type="entry name" value="CHROMOSOME 1, WHOLE GENOME SHOTGUN SEQUENCE"/>
    <property type="match status" value="1"/>
</dbReference>
<protein>
    <recommendedName>
        <fullName evidence="2">DUF7704 domain-containing protein</fullName>
    </recommendedName>
</protein>
<organism evidence="3 4">
    <name type="scientific">Amylocarpus encephaloides</name>
    <dbReference type="NCBI Taxonomy" id="45428"/>
    <lineage>
        <taxon>Eukaryota</taxon>
        <taxon>Fungi</taxon>
        <taxon>Dikarya</taxon>
        <taxon>Ascomycota</taxon>
        <taxon>Pezizomycotina</taxon>
        <taxon>Leotiomycetes</taxon>
        <taxon>Helotiales</taxon>
        <taxon>Helotiales incertae sedis</taxon>
        <taxon>Amylocarpus</taxon>
    </lineage>
</organism>
<feature type="transmembrane region" description="Helical" evidence="1">
    <location>
        <begin position="21"/>
        <end position="40"/>
    </location>
</feature>
<evidence type="ECO:0000259" key="2">
    <source>
        <dbReference type="Pfam" id="PF24803"/>
    </source>
</evidence>
<gene>
    <name evidence="3" type="ORF">BJ875DRAFT_540660</name>
</gene>
<keyword evidence="1" id="KW-1133">Transmembrane helix</keyword>
<keyword evidence="1" id="KW-0812">Transmembrane</keyword>
<keyword evidence="4" id="KW-1185">Reference proteome</keyword>
<feature type="domain" description="DUF7704" evidence="2">
    <location>
        <begin position="14"/>
        <end position="153"/>
    </location>
</feature>
<name>A0A9P7YP86_9HELO</name>
<sequence length="156" mass="17777">MPPKSSKSPYPFRLSPIYTIYFLYLEPLFALGGTYLSIFQPIRFLEGCIPLPGLPSDYQAITPLTTLLLMNIGSLYALFAINEGVVLRLTKEKNVWLTVMGTMCVTDVFHLYAVWAIAPSHFMDFMAWNSDEWINYGTLSFGFALRLAFMLGIRRK</sequence>
<reference evidence="3" key="1">
    <citation type="journal article" date="2021" name="IMA Fungus">
        <title>Genomic characterization of three marine fungi, including Emericellopsis atlantica sp. nov. with signatures of a generalist lifestyle and marine biomass degradation.</title>
        <authorList>
            <person name="Hagestad O.C."/>
            <person name="Hou L."/>
            <person name="Andersen J.H."/>
            <person name="Hansen E.H."/>
            <person name="Altermark B."/>
            <person name="Li C."/>
            <person name="Kuhnert E."/>
            <person name="Cox R.J."/>
            <person name="Crous P.W."/>
            <person name="Spatafora J.W."/>
            <person name="Lail K."/>
            <person name="Amirebrahimi M."/>
            <person name="Lipzen A."/>
            <person name="Pangilinan J."/>
            <person name="Andreopoulos W."/>
            <person name="Hayes R.D."/>
            <person name="Ng V."/>
            <person name="Grigoriev I.V."/>
            <person name="Jackson S.A."/>
            <person name="Sutton T.D.S."/>
            <person name="Dobson A.D.W."/>
            <person name="Rama T."/>
        </authorList>
    </citation>
    <scope>NUCLEOTIDE SEQUENCE</scope>
    <source>
        <strain evidence="3">TRa018bII</strain>
    </source>
</reference>
<keyword evidence="1" id="KW-0472">Membrane</keyword>
<evidence type="ECO:0000313" key="4">
    <source>
        <dbReference type="Proteomes" id="UP000824998"/>
    </source>
</evidence>
<dbReference type="EMBL" id="MU251391">
    <property type="protein sequence ID" value="KAG9237205.1"/>
    <property type="molecule type" value="Genomic_DNA"/>
</dbReference>
<dbReference type="AlphaFoldDB" id="A0A9P7YP86"/>